<dbReference type="Proteomes" id="UP000663760">
    <property type="component" value="Chromosome 5"/>
</dbReference>
<evidence type="ECO:0000256" key="1">
    <source>
        <dbReference type="SAM" id="MobiDB-lite"/>
    </source>
</evidence>
<gene>
    <name evidence="2" type="ORF">SI8410_05006677</name>
</gene>
<dbReference type="PANTHER" id="PTHR33052">
    <property type="entry name" value="DUF4228 DOMAIN PROTEIN-RELATED"/>
    <property type="match status" value="1"/>
</dbReference>
<feature type="region of interest" description="Disordered" evidence="1">
    <location>
        <begin position="215"/>
        <end position="236"/>
    </location>
</feature>
<organism evidence="2 3">
    <name type="scientific">Spirodela intermedia</name>
    <name type="common">Intermediate duckweed</name>
    <dbReference type="NCBI Taxonomy" id="51605"/>
    <lineage>
        <taxon>Eukaryota</taxon>
        <taxon>Viridiplantae</taxon>
        <taxon>Streptophyta</taxon>
        <taxon>Embryophyta</taxon>
        <taxon>Tracheophyta</taxon>
        <taxon>Spermatophyta</taxon>
        <taxon>Magnoliopsida</taxon>
        <taxon>Liliopsida</taxon>
        <taxon>Araceae</taxon>
        <taxon>Lemnoideae</taxon>
        <taxon>Spirodela</taxon>
    </lineage>
</organism>
<reference evidence="2" key="1">
    <citation type="submission" date="2020-02" db="EMBL/GenBank/DDBJ databases">
        <authorList>
            <person name="Scholz U."/>
            <person name="Mascher M."/>
            <person name="Fiebig A."/>
        </authorList>
    </citation>
    <scope>NUCLEOTIDE SEQUENCE</scope>
</reference>
<proteinExistence type="predicted"/>
<accession>A0A7I8KFK8</accession>
<sequence length="236" mass="25263">MGGGATTTTCQDPEAGAAASGHGGGGEGRRSDAHRGGVKLIRADGGVEVYHRAVSASELMSEHPRHLLCRSDAFTIGQRIPAIPEEEVLQPGEAYFLLPVHFFQSVLSFVTLSRAATAGNGGALLQGPFDVQKTPSGKLQIRVFEGLAGRSKEVEDRAGGGRVCTTAALEKDYWQLVAGGKARQWKPKLETITESEMGRGKLVFVAAGAMALVGIRRRRDPHQGQGDQRNRHRKQQ</sequence>
<protein>
    <submittedName>
        <fullName evidence="2">Uncharacterized protein</fullName>
    </submittedName>
</protein>
<dbReference type="OrthoDB" id="652082at2759"/>
<evidence type="ECO:0000313" key="3">
    <source>
        <dbReference type="Proteomes" id="UP000663760"/>
    </source>
</evidence>
<dbReference type="InterPro" id="IPR025322">
    <property type="entry name" value="PADRE_dom"/>
</dbReference>
<evidence type="ECO:0000313" key="2">
    <source>
        <dbReference type="EMBL" id="CAA7396014.1"/>
    </source>
</evidence>
<dbReference type="Pfam" id="PF14009">
    <property type="entry name" value="PADRE"/>
    <property type="match status" value="1"/>
</dbReference>
<name>A0A7I8KFK8_SPIIN</name>
<feature type="region of interest" description="Disordered" evidence="1">
    <location>
        <begin position="1"/>
        <end position="35"/>
    </location>
</feature>
<dbReference type="AlphaFoldDB" id="A0A7I8KFK8"/>
<feature type="compositionally biased region" description="Polar residues" evidence="1">
    <location>
        <begin position="1"/>
        <end position="11"/>
    </location>
</feature>
<dbReference type="EMBL" id="LR746268">
    <property type="protein sequence ID" value="CAA7396014.1"/>
    <property type="molecule type" value="Genomic_DNA"/>
</dbReference>
<keyword evidence="3" id="KW-1185">Reference proteome</keyword>